<keyword evidence="3" id="KW-1185">Reference proteome</keyword>
<evidence type="ECO:0000313" key="3">
    <source>
        <dbReference type="Proteomes" id="UP000324222"/>
    </source>
</evidence>
<keyword evidence="1" id="KW-0812">Transmembrane</keyword>
<organism evidence="2 3">
    <name type="scientific">Portunus trituberculatus</name>
    <name type="common">Swimming crab</name>
    <name type="synonym">Neptunus trituberculatus</name>
    <dbReference type="NCBI Taxonomy" id="210409"/>
    <lineage>
        <taxon>Eukaryota</taxon>
        <taxon>Metazoa</taxon>
        <taxon>Ecdysozoa</taxon>
        <taxon>Arthropoda</taxon>
        <taxon>Crustacea</taxon>
        <taxon>Multicrustacea</taxon>
        <taxon>Malacostraca</taxon>
        <taxon>Eumalacostraca</taxon>
        <taxon>Eucarida</taxon>
        <taxon>Decapoda</taxon>
        <taxon>Pleocyemata</taxon>
        <taxon>Brachyura</taxon>
        <taxon>Eubrachyura</taxon>
        <taxon>Portunoidea</taxon>
        <taxon>Portunidae</taxon>
        <taxon>Portuninae</taxon>
        <taxon>Portunus</taxon>
    </lineage>
</organism>
<dbReference type="EMBL" id="VSRR010001388">
    <property type="protein sequence ID" value="MPC24899.1"/>
    <property type="molecule type" value="Genomic_DNA"/>
</dbReference>
<feature type="transmembrane region" description="Helical" evidence="1">
    <location>
        <begin position="6"/>
        <end position="30"/>
    </location>
</feature>
<comment type="caution">
    <text evidence="2">The sequence shown here is derived from an EMBL/GenBank/DDBJ whole genome shotgun (WGS) entry which is preliminary data.</text>
</comment>
<accession>A0A5B7DV16</accession>
<sequence length="98" mass="10766">MEERGLGVGVVLGGGWLAGGGALTCTILVLPPEIVRVTASSSSLAYFDAGLDITSTQQVPDISRLIRRRRQLQHVSWRRWLLLHLEYIHTHGVATMFG</sequence>
<dbReference type="Proteomes" id="UP000324222">
    <property type="component" value="Unassembled WGS sequence"/>
</dbReference>
<evidence type="ECO:0000313" key="2">
    <source>
        <dbReference type="EMBL" id="MPC24899.1"/>
    </source>
</evidence>
<dbReference type="AlphaFoldDB" id="A0A5B7DV16"/>
<protein>
    <submittedName>
        <fullName evidence="2">Uncharacterized protein</fullName>
    </submittedName>
</protein>
<keyword evidence="1" id="KW-1133">Transmembrane helix</keyword>
<evidence type="ECO:0000256" key="1">
    <source>
        <dbReference type="SAM" id="Phobius"/>
    </source>
</evidence>
<proteinExistence type="predicted"/>
<keyword evidence="1" id="KW-0472">Membrane</keyword>
<name>A0A5B7DV16_PORTR</name>
<gene>
    <name evidence="2" type="ORF">E2C01_017993</name>
</gene>
<reference evidence="2 3" key="1">
    <citation type="submission" date="2019-05" db="EMBL/GenBank/DDBJ databases">
        <title>Another draft genome of Portunus trituberculatus and its Hox gene families provides insights of decapod evolution.</title>
        <authorList>
            <person name="Jeong J.-H."/>
            <person name="Song I."/>
            <person name="Kim S."/>
            <person name="Choi T."/>
            <person name="Kim D."/>
            <person name="Ryu S."/>
            <person name="Kim W."/>
        </authorList>
    </citation>
    <scope>NUCLEOTIDE SEQUENCE [LARGE SCALE GENOMIC DNA]</scope>
    <source>
        <tissue evidence="2">Muscle</tissue>
    </source>
</reference>